<comment type="caution">
    <text evidence="2">The sequence shown here is derived from an EMBL/GenBank/DDBJ whole genome shotgun (WGS) entry which is preliminary data.</text>
</comment>
<dbReference type="Proteomes" id="UP000029964">
    <property type="component" value="Unassembled WGS sequence"/>
</dbReference>
<evidence type="ECO:0000313" key="3">
    <source>
        <dbReference type="Proteomes" id="UP000029964"/>
    </source>
</evidence>
<dbReference type="Gene3D" id="2.130.10.10">
    <property type="entry name" value="YVTN repeat-like/Quinoprotein amine dehydrogenase"/>
    <property type="match status" value="3"/>
</dbReference>
<dbReference type="STRING" id="857340.A0A086T5B8"/>
<feature type="domain" description="RSE1/DDB1/CPSF1 first beta-propeller" evidence="1">
    <location>
        <begin position="56"/>
        <end position="469"/>
    </location>
</feature>
<dbReference type="InterPro" id="IPR036322">
    <property type="entry name" value="WD40_repeat_dom_sf"/>
</dbReference>
<dbReference type="PANTHER" id="PTHR10644">
    <property type="entry name" value="DNA REPAIR/RNA PROCESSING CPSF FAMILY"/>
    <property type="match status" value="1"/>
</dbReference>
<dbReference type="OrthoDB" id="20774at2759"/>
<dbReference type="Pfam" id="PF10433">
    <property type="entry name" value="Beta-prop_RSE1_1st"/>
    <property type="match status" value="1"/>
</dbReference>
<dbReference type="EMBL" id="JPKY01000046">
    <property type="protein sequence ID" value="KFH44550.1"/>
    <property type="molecule type" value="Genomic_DNA"/>
</dbReference>
<dbReference type="InterPro" id="IPR015943">
    <property type="entry name" value="WD40/YVTN_repeat-like_dom_sf"/>
</dbReference>
<dbReference type="SUPFAM" id="SSF50978">
    <property type="entry name" value="WD40 repeat-like"/>
    <property type="match status" value="1"/>
</dbReference>
<gene>
    <name evidence="2" type="ORF">ACRE_046590</name>
</gene>
<accession>A0A086T5B8</accession>
<protein>
    <recommendedName>
        <fullName evidence="1">RSE1/DDB1/CPSF1 first beta-propeller domain-containing protein</fullName>
    </recommendedName>
</protein>
<dbReference type="InterPro" id="IPR018846">
    <property type="entry name" value="Beta-prop_RSE1/DDB1/CPSF1_1st"/>
</dbReference>
<proteinExistence type="predicted"/>
<sequence>MTYQASFFRDGQWVTETVDLATALKGSSSSTKQTDPVIEHPACGILSSTIVDSPIVHKILPVRLRSRHHNDIALIGEHVVTIRELRDNGQTHEVLKYRNLGSRIRNAVVLGTCPDDDAVDDDSSPGGIDRVGDLEAACHPSTAGSSRHAYPPIPPQILVLILGTGEMVFLFIRDVNGAPEFCITKHAPSVEVPYLGCHFAVDPTSRFMAAAAFEEILAVYELEPRATLDERYMTTGSLGNPFKSIRYRSLRGTVYDVQFLHPRPQDDYHIILMVILSSKGRDPNQQATRRYVIWDWAVGNDLRDVLNKAGHRQALAVSAGVPLFTIPLKSQSAFFIVYPRQIALVKQPMSVADYDSSFLDGPEHSDLFHGKDAPLWTAWARPFRLKQYYEKTDVIYLAREDGFMFHIEIDSSTLLFSRMELGSVGTIIGTAFTTAYDRFSDVFIIGGDSAPGGIWKLAPRSELERVSTFANWSPVVDSTVIIDNSPCGVAEPAVRNGSESRPQMKRDRIFFASGRGASGCLVELRVGLKARIGTAVDVEQPIKQAWLFANRRLDDGSMYAILAHPHWTTILAFSAGFADVRDETTETSPFDTTSRTLHAIQTPTGMIVQASETSVSLIAATQNSRHSFKDLIQVDDQAEGIVADNAFCSDDFIVITVQHAGETRLHMLRIEEMGVTPSNSWTIAGEISCICQLKFFGKTHVAVGSVVEGPLLSVYSPDGRLVTAQRLESAPDGSAILEALTSICVVREADGHVEVMAGTRCGQLLTIRISDDSHDPISWRAERLGTASANVFPSLGLFNKGASALATCDNGLVWLSGLDVGRERPGRRDIIWPTDVSDAALPAPPVHSAFMIGPTTEGAGGEDLLLLVSGTSLLVVDVESRAGPVPRSLPLGCTVTRMMFSNIWRCLVVAVQEEKGVGLRLIDPDTGTQISKPLDGEKREGYLTSFGHAGDKILGIHEWKYVKDNQTFPFIIVTMLSGKLVIVSVSHIRQPDTTSPRRRLEHWTRYRKKGLDGPVYSVVADEEGIIYCAGKTLHREVLDLAERKLKPVKTHDLESPATSLEIVDGRLYALTTSHSVQVLDYKSNPGSRDMAVLHSDRVSRATVHMTTVHHTKGQDGWAVTLLSDLAGGVTGVYVPEGQGNKDLGAIFRADLINPVRRFIRTHSRSIRMAKEGRVPRLVSASSTKDGLEVLGVSVDGTLRQFKLLGMELWRYLDLVQRLARNNMVTAAAGTGGLERTADAGSGEVIIDDDIAGGEELDPVAEPKNMYIDGDILGFCLEQRLLERIVGEGDCAALFCRCLDRLEGGVYTSGFAGSGASGNKLESKYFELGYEILEKILAPVA</sequence>
<keyword evidence="3" id="KW-1185">Reference proteome</keyword>
<dbReference type="HOGENOM" id="CLU_003539_0_0_1"/>
<reference evidence="3" key="1">
    <citation type="journal article" date="2014" name="Genome Announc.">
        <title>Genome sequence and annotation of Acremonium chrysogenum, producer of the beta-lactam antibiotic cephalosporin C.</title>
        <authorList>
            <person name="Terfehr D."/>
            <person name="Dahlmann T.A."/>
            <person name="Specht T."/>
            <person name="Zadra I."/>
            <person name="Kuernsteiner H."/>
            <person name="Kueck U."/>
        </authorList>
    </citation>
    <scope>NUCLEOTIDE SEQUENCE [LARGE SCALE GENOMIC DNA]</scope>
    <source>
        <strain evidence="3">ATCC 11550 / CBS 779.69 / DSM 880 / IAM 14645 / JCM 23072 / IMI 49137</strain>
    </source>
</reference>
<dbReference type="InterPro" id="IPR050358">
    <property type="entry name" value="RSE1/DDB1/CFT1"/>
</dbReference>
<name>A0A086T5B8_HAPC1</name>
<evidence type="ECO:0000259" key="1">
    <source>
        <dbReference type="Pfam" id="PF10433"/>
    </source>
</evidence>
<evidence type="ECO:0000313" key="2">
    <source>
        <dbReference type="EMBL" id="KFH44550.1"/>
    </source>
</evidence>
<organism evidence="2 3">
    <name type="scientific">Hapsidospora chrysogenum (strain ATCC 11550 / CBS 779.69 / DSM 880 / IAM 14645 / JCM 23072 / IMI 49137)</name>
    <name type="common">Acremonium chrysogenum</name>
    <dbReference type="NCBI Taxonomy" id="857340"/>
    <lineage>
        <taxon>Eukaryota</taxon>
        <taxon>Fungi</taxon>
        <taxon>Dikarya</taxon>
        <taxon>Ascomycota</taxon>
        <taxon>Pezizomycotina</taxon>
        <taxon>Sordariomycetes</taxon>
        <taxon>Hypocreomycetidae</taxon>
        <taxon>Hypocreales</taxon>
        <taxon>Bionectriaceae</taxon>
        <taxon>Hapsidospora</taxon>
    </lineage>
</organism>